<proteinExistence type="predicted"/>
<evidence type="ECO:0000313" key="2">
    <source>
        <dbReference type="EMBL" id="MEH2559286.1"/>
    </source>
</evidence>
<comment type="caution">
    <text evidence="2">The sequence shown here is derived from an EMBL/GenBank/DDBJ whole genome shotgun (WGS) entry which is preliminary data.</text>
</comment>
<feature type="region of interest" description="Disordered" evidence="1">
    <location>
        <begin position="21"/>
        <end position="62"/>
    </location>
</feature>
<dbReference type="Proteomes" id="UP001364224">
    <property type="component" value="Unassembled WGS sequence"/>
</dbReference>
<protein>
    <submittedName>
        <fullName evidence="2">Uncharacterized protein</fullName>
    </submittedName>
</protein>
<name>A0ABU8BL48_9BRAD</name>
<sequence>MIVAPRRRADADEDAINEECHRRLLEPEPGVADGAGDDVAHHQDRESGDGDGAENHQNLFEPVERAPFQVALLLQHEAIESVHDRFSNPR</sequence>
<keyword evidence="3" id="KW-1185">Reference proteome</keyword>
<evidence type="ECO:0000256" key="1">
    <source>
        <dbReference type="SAM" id="MobiDB-lite"/>
    </source>
</evidence>
<feature type="compositionally biased region" description="Basic and acidic residues" evidence="1">
    <location>
        <begin position="38"/>
        <end position="48"/>
    </location>
</feature>
<gene>
    <name evidence="2" type="ORF">V1286_006815</name>
</gene>
<accession>A0ABU8BL48</accession>
<evidence type="ECO:0000313" key="3">
    <source>
        <dbReference type="Proteomes" id="UP001364224"/>
    </source>
</evidence>
<reference evidence="2 3" key="1">
    <citation type="submission" date="2024-02" db="EMBL/GenBank/DDBJ databases">
        <title>Adaptive strategies in a cosmopolitan and abundant soil bacterium.</title>
        <authorList>
            <person name="Carini P."/>
        </authorList>
    </citation>
    <scope>NUCLEOTIDE SEQUENCE [LARGE SCALE GENOMIC DNA]</scope>
    <source>
        <strain evidence="2 3">AZCC 1608</strain>
    </source>
</reference>
<dbReference type="EMBL" id="JAZHRV010000001">
    <property type="protein sequence ID" value="MEH2559286.1"/>
    <property type="molecule type" value="Genomic_DNA"/>
</dbReference>
<organism evidence="2 3">
    <name type="scientific">Bradyrhizobium algeriense</name>
    <dbReference type="NCBI Taxonomy" id="634784"/>
    <lineage>
        <taxon>Bacteria</taxon>
        <taxon>Pseudomonadati</taxon>
        <taxon>Pseudomonadota</taxon>
        <taxon>Alphaproteobacteria</taxon>
        <taxon>Hyphomicrobiales</taxon>
        <taxon>Nitrobacteraceae</taxon>
        <taxon>Bradyrhizobium</taxon>
    </lineage>
</organism>